<dbReference type="GeneID" id="35382501"/>
<protein>
    <submittedName>
        <fullName evidence="2">F-box domain-containing protein</fullName>
    </submittedName>
</protein>
<evidence type="ECO:0000259" key="1">
    <source>
        <dbReference type="PROSITE" id="PS50181"/>
    </source>
</evidence>
<gene>
    <name evidence="2" type="ORF">ORPV_686</name>
</gene>
<dbReference type="PROSITE" id="PS50181">
    <property type="entry name" value="FBOX"/>
    <property type="match status" value="1"/>
</dbReference>
<dbReference type="InterPro" id="IPR036047">
    <property type="entry name" value="F-box-like_dom_sf"/>
</dbReference>
<dbReference type="InterPro" id="IPR001810">
    <property type="entry name" value="F-box_dom"/>
</dbReference>
<reference evidence="2" key="1">
    <citation type="submission" date="2017-08" db="EMBL/GenBank/DDBJ databases">
        <authorList>
            <consortium name="Urmite Genomes"/>
        </authorList>
    </citation>
    <scope>NUCLEOTIDE SEQUENCE [LARGE SCALE GENOMIC DNA]</scope>
    <source>
        <strain evidence="2">IHUMI-LCC2</strain>
    </source>
</reference>
<keyword evidence="3" id="KW-1185">Reference proteome</keyword>
<sequence>MEYDINKILPKEVSFHILYKLNLQDTISLSTTCKYFYELSLYDNLWKNLYESTYNIKTKFLLHDSWYKNLLYAHNLMSPSKIEIITLHHELHNINSVLYELSIPHMMKCTHYIYNGIKYPMTKKFAVIIWDYNSKGSTKYSFPYISSVNEDDNGNIVSLGFFEPMLEYDNVPTLYNIKNLNIEASISLSKYRYYDGYIDVPYLKYGIVILDMKELSFIIDNVLRVDKRILSYAKYKTYELLYMIELYIILLQQNKDYSGMKILIREKLCNVSSPMSLDMINIMGMDTSVLKLFLEIICVDVLPSRNNNTTLNTEYIKKNHTIPLISYE</sequence>
<dbReference type="Gene3D" id="1.20.1280.50">
    <property type="match status" value="1"/>
</dbReference>
<dbReference type="SMART" id="SM00256">
    <property type="entry name" value="FBOX"/>
    <property type="match status" value="1"/>
</dbReference>
<dbReference type="SUPFAM" id="SSF81383">
    <property type="entry name" value="F-box domain"/>
    <property type="match status" value="1"/>
</dbReference>
<evidence type="ECO:0000313" key="2">
    <source>
        <dbReference type="EMBL" id="SNW62590.1"/>
    </source>
</evidence>
<dbReference type="RefSeq" id="YP_009448892.1">
    <property type="nucleotide sequence ID" value="NC_036594.1"/>
</dbReference>
<proteinExistence type="predicted"/>
<evidence type="ECO:0000313" key="3">
    <source>
        <dbReference type="Proteomes" id="UP000236316"/>
    </source>
</evidence>
<dbReference type="Proteomes" id="UP000236316">
    <property type="component" value="Segment"/>
</dbReference>
<dbReference type="EMBL" id="LT906555">
    <property type="protein sequence ID" value="SNW62590.1"/>
    <property type="molecule type" value="Genomic_DNA"/>
</dbReference>
<dbReference type="KEGG" id="vg:35382501"/>
<feature type="domain" description="F-box" evidence="1">
    <location>
        <begin position="9"/>
        <end position="49"/>
    </location>
</feature>
<name>A0A2I2L507_9VIRU</name>
<dbReference type="Pfam" id="PF12937">
    <property type="entry name" value="F-box-like"/>
    <property type="match status" value="1"/>
</dbReference>
<organism evidence="2">
    <name type="scientific">Orpheovirus IHUMI-LCC2</name>
    <dbReference type="NCBI Taxonomy" id="2023057"/>
    <lineage>
        <taxon>Viruses</taxon>
        <taxon>Varidnaviria</taxon>
        <taxon>Bamfordvirae</taxon>
        <taxon>Nucleocytoviricota</taxon>
        <taxon>Megaviricetes</taxon>
        <taxon>Pimascovirales</taxon>
        <taxon>Ocovirineae</taxon>
        <taxon>Orpheoviridae</taxon>
        <taxon>Alphaorpheovirus</taxon>
        <taxon>Alphaorpheovirus massiliense</taxon>
    </lineage>
</organism>
<accession>A0A2I2L507</accession>